<dbReference type="Proteomes" id="UP001195965">
    <property type="component" value="Chromosome"/>
</dbReference>
<dbReference type="EMBL" id="CP127526">
    <property type="protein sequence ID" value="XRI74902.1"/>
    <property type="molecule type" value="Genomic_DNA"/>
</dbReference>
<name>A0ACD5HJR9_9PROT</name>
<protein>
    <submittedName>
        <fullName evidence="1">Phospholipase C, phosphocholine-specific</fullName>
    </submittedName>
</protein>
<organism evidence="1 2">
    <name type="scientific">Acidithiobacillus montserratensis</name>
    <dbReference type="NCBI Taxonomy" id="2729135"/>
    <lineage>
        <taxon>Bacteria</taxon>
        <taxon>Pseudomonadati</taxon>
        <taxon>Pseudomonadota</taxon>
        <taxon>Acidithiobacillia</taxon>
        <taxon>Acidithiobacillales</taxon>
        <taxon>Acidithiobacillaceae</taxon>
        <taxon>Acidithiobacillus</taxon>
    </lineage>
</organism>
<evidence type="ECO:0000313" key="1">
    <source>
        <dbReference type="EMBL" id="XRI74902.1"/>
    </source>
</evidence>
<proteinExistence type="predicted"/>
<sequence length="694" mass="77525">MNHGNNGYSRRDFLKTLAVAGAVTATLPLSIQRALATPAYSASGSIEDVEHIVIFMQENRSFDHYFGHLSGVRGYNDRFPLSIPGGRNIWAQPRLSDPSAFILPYHLNTLTTSAQVIGDLDHSWYSTHAANAGGLFNAWPLAKTDRTMGYYLREDIPYHYALADAFTVCDHYFASLAGPTHPNRAYQWTGMVDPSGKGGGPLINNNDYITDPKKFPPVKWTTYPERLQKAGVTWQVYQEGTNLSFEKPFEGNYGDNPLQMFQQYVDASNDSPLRKRGISVRGLRKFREDVLHDQLPQVSWIVAPAAYTEHPSYAPAYGAVYIARVLEALTANPKVWSRTALFLNYDENDGIFDHIIPPQPPTPVRPGKSTVSTAGEVHDMVNPGQAPLFLPDDLPYGMGPRVPMIVISPWSRGGKVCSEVFDHTSVLRFVEKRFGVSEPNITDWRRAVAGNLTSAFDFSRTDLRKYFLPSTTNNFALVERSVAELPLPQVPTAGSQDKIISQEVGQRPAMPIDYRQTLQIQADANGYSIHCQNPSSLGICCWAYWDGSTTLPQRYTIGKGHSLEDHVTWPNDVPAAMTIYGPNGFIRKLKGQGQSHLMVSEEYLRNGNIRIVLHNLGQDSRQIQIHDKAYGAEPRNLHLVANAIQTMDFPLTASDQWYDLEIKDKSHTWRLAGHVETGHMSKTDPANKEPVLQL</sequence>
<accession>A0ACD5HJR9</accession>
<evidence type="ECO:0000313" key="2">
    <source>
        <dbReference type="Proteomes" id="UP001195965"/>
    </source>
</evidence>
<reference evidence="1 2" key="1">
    <citation type="journal article" date="2021" name="ISME J.">
        <title>Genomic evolution of the class Acidithiobacillia: deep-branching Proteobacteria living in extreme acidic conditions.</title>
        <authorList>
            <person name="Moya-Beltran A."/>
            <person name="Beard S."/>
            <person name="Rojas-Villalobos C."/>
            <person name="Issotta F."/>
            <person name="Gallardo Y."/>
            <person name="Ulloa R."/>
            <person name="Giaveno A."/>
            <person name="Degli Esposti M."/>
            <person name="Johnson D.B."/>
            <person name="Quatrini R."/>
        </authorList>
    </citation>
    <scope>NUCLEOTIDE SEQUENCE [LARGE SCALE GENOMIC DNA]</scope>
    <source>
        <strain evidence="1 2">GG1-14</strain>
    </source>
</reference>
<gene>
    <name evidence="1" type="ORF">HHS34_006825</name>
</gene>
<keyword evidence="2" id="KW-1185">Reference proteome</keyword>